<comment type="subcellular location">
    <subcellularLocation>
        <location evidence="1">Membrane</location>
    </subcellularLocation>
</comment>
<proteinExistence type="predicted"/>
<gene>
    <name evidence="3" type="ORF">DN745_07280</name>
</gene>
<accession>A0A2Z4FJN9</accession>
<evidence type="ECO:0000313" key="4">
    <source>
        <dbReference type="Proteomes" id="UP000249799"/>
    </source>
</evidence>
<organism evidence="3 4">
    <name type="scientific">Bradymonas sediminis</name>
    <dbReference type="NCBI Taxonomy" id="1548548"/>
    <lineage>
        <taxon>Bacteria</taxon>
        <taxon>Deltaproteobacteria</taxon>
        <taxon>Bradymonadales</taxon>
        <taxon>Bradymonadaceae</taxon>
        <taxon>Bradymonas</taxon>
    </lineage>
</organism>
<dbReference type="Gene3D" id="2.40.160.50">
    <property type="entry name" value="membrane protein fhac: a member of the omp85/tpsb transporter family"/>
    <property type="match status" value="1"/>
</dbReference>
<dbReference type="OrthoDB" id="366754at2"/>
<dbReference type="RefSeq" id="WP_111333422.1">
    <property type="nucleotide sequence ID" value="NZ_CP030032.1"/>
</dbReference>
<dbReference type="InterPro" id="IPR000184">
    <property type="entry name" value="Bac_surfAg_D15"/>
</dbReference>
<protein>
    <submittedName>
        <fullName evidence="3">Uncharacterized protein</fullName>
    </submittedName>
</protein>
<dbReference type="Pfam" id="PF01103">
    <property type="entry name" value="Omp85"/>
    <property type="match status" value="1"/>
</dbReference>
<name>A0A2Z4FJN9_9DELT</name>
<dbReference type="KEGG" id="bsed:DN745_07280"/>
<reference evidence="3 4" key="1">
    <citation type="submission" date="2018-06" db="EMBL/GenBank/DDBJ databases">
        <title>Lujinxingia sediminis gen. nov. sp. nov., a new facultative anaerobic member of the class Deltaproteobacteria, and proposal of Lujinxingaceae fam. nov.</title>
        <authorList>
            <person name="Guo L.-Y."/>
            <person name="Li C.-M."/>
            <person name="Wang S."/>
            <person name="Du Z.-J."/>
        </authorList>
    </citation>
    <scope>NUCLEOTIDE SEQUENCE [LARGE SCALE GENOMIC DNA]</scope>
    <source>
        <strain evidence="3 4">FA350</strain>
    </source>
</reference>
<keyword evidence="2" id="KW-0472">Membrane</keyword>
<dbReference type="GO" id="GO:0019867">
    <property type="term" value="C:outer membrane"/>
    <property type="evidence" value="ECO:0007669"/>
    <property type="project" value="InterPro"/>
</dbReference>
<evidence type="ECO:0000256" key="2">
    <source>
        <dbReference type="ARBA" id="ARBA00023136"/>
    </source>
</evidence>
<sequence length="449" mass="49244">MLWVSLPVVQAEENTATLGGIEEVVAPTYCVKAIDFLGLERTKQAILHGELASAGVRVGKAASPEAIEAGVQKIRNLGVFREVLYDTFEVVREELQAEQDAPAVAGCAGHPAARLTIQLDEKWTALPLFSFSRGGGTYRLILGAYDVNFLGRYINLGAQYERLGDTNSFFTWISPQRLLGRDLIPALSLGSRNRVYRLYDPDGTVAGGFLLNRFSVTGSLLKEWSDWFRTSVSLRFEDDDFSLDLLSEQAREAQIARGLPDSSQALLVGAIVTVGRLNRNNFLVDGQSLTLGVNHGNEHLGSTDAYRDLLLGYRYFKSLPLKSTIGFRLAGGFASTDAVHRRFFLGGLDAIRGFASDRFNGNNYWLSSVEFRIPSVDTRWFVLQHIFFVDAAGVSESVGDLAKLSGASAGTGIRIIVPKIQDFVVRIDYAFPLYDVAANPLGFGGGQYF</sequence>
<dbReference type="Gene3D" id="3.10.20.310">
    <property type="entry name" value="membrane protein fhac"/>
    <property type="match status" value="1"/>
</dbReference>
<evidence type="ECO:0000313" key="3">
    <source>
        <dbReference type="EMBL" id="AWV89149.1"/>
    </source>
</evidence>
<dbReference type="AlphaFoldDB" id="A0A2Z4FJN9"/>
<dbReference type="EMBL" id="CP030032">
    <property type="protein sequence ID" value="AWV89149.1"/>
    <property type="molecule type" value="Genomic_DNA"/>
</dbReference>
<keyword evidence="4" id="KW-1185">Reference proteome</keyword>
<dbReference type="Proteomes" id="UP000249799">
    <property type="component" value="Chromosome"/>
</dbReference>
<evidence type="ECO:0000256" key="1">
    <source>
        <dbReference type="ARBA" id="ARBA00004370"/>
    </source>
</evidence>